<feature type="region of interest" description="Disordered" evidence="4">
    <location>
        <begin position="133"/>
        <end position="216"/>
    </location>
</feature>
<name>A0A9P7HED6_9HYPO</name>
<dbReference type="GO" id="GO:0005669">
    <property type="term" value="C:transcription factor TFIID complex"/>
    <property type="evidence" value="ECO:0007669"/>
    <property type="project" value="InterPro"/>
</dbReference>
<feature type="compositionally biased region" description="Basic and acidic residues" evidence="4">
    <location>
        <begin position="1276"/>
        <end position="1360"/>
    </location>
</feature>
<keyword evidence="7" id="KW-1185">Reference proteome</keyword>
<comment type="caution">
    <text evidence="6">The sequence shown here is derived from an EMBL/GenBank/DDBJ whole genome shotgun (WGS) entry which is preliminary data.</text>
</comment>
<evidence type="ECO:0000256" key="4">
    <source>
        <dbReference type="SAM" id="MobiDB-lite"/>
    </source>
</evidence>
<organism evidence="6 7">
    <name type="scientific">Fusarium avenaceum</name>
    <dbReference type="NCBI Taxonomy" id="40199"/>
    <lineage>
        <taxon>Eukaryota</taxon>
        <taxon>Fungi</taxon>
        <taxon>Dikarya</taxon>
        <taxon>Ascomycota</taxon>
        <taxon>Pezizomycotina</taxon>
        <taxon>Sordariomycetes</taxon>
        <taxon>Hypocreomycetidae</taxon>
        <taxon>Hypocreales</taxon>
        <taxon>Nectriaceae</taxon>
        <taxon>Fusarium</taxon>
        <taxon>Fusarium tricinctum species complex</taxon>
    </lineage>
</organism>
<keyword evidence="2" id="KW-0539">Nucleus</keyword>
<dbReference type="GO" id="GO:0017025">
    <property type="term" value="F:TBP-class protein binding"/>
    <property type="evidence" value="ECO:0007669"/>
    <property type="project" value="InterPro"/>
</dbReference>
<feature type="region of interest" description="Disordered" evidence="4">
    <location>
        <begin position="1073"/>
        <end position="1104"/>
    </location>
</feature>
<feature type="compositionally biased region" description="Acidic residues" evidence="4">
    <location>
        <begin position="834"/>
        <end position="852"/>
    </location>
</feature>
<proteinExistence type="predicted"/>
<feature type="region of interest" description="Disordered" evidence="4">
    <location>
        <begin position="1152"/>
        <end position="1184"/>
    </location>
</feature>
<dbReference type="InterPro" id="IPR022591">
    <property type="entry name" value="TAF1_HAT_dom"/>
</dbReference>
<sequence>AVGHLSREGKNITVNSSRQALFDFAHDSPKHAAHEPPKFARSRVTRQNNDIRTTKPSQLETRTTTATLRRYITAIMADENDFTALDETGWKAQNAADDREIAKLLGDSQDTGGGINLDSIEFDQTGKADDAEDFEDISDDDLPDEEEPSAGVSMEMPGLTDDGGTSNDADDLFGEGPSSPDAILGPSSPAPHVRDADTGDDTQPADSSLSFPGINFDPEPHLDNQDHDIPAPAETVEDLLKATWPAFKKGHVLTWSELLPAKRATWKEKRPVRKPKQLVTSKLTLELAPDQEKLFRIPGTATISRKARQGEERGLVYCGLDQENQAEDNIQFDLDQDSDSETVAGFSLRDIELACEDWGAHIATVEAEFKARQSAEQEQQQARKRLFEEQDDEWDAEFLMDLGDDAPVRPKKRKIVSLGLPEIPRYTAPSFDNFEDATRRGAKRVQLDMSDPYLLLETQETQRNTKRPRTDNKLKRMANGNLGRNVSSRFNISNDEAYEALKENHQSKVRATLGNISVEHSMPAIKLSWPYYKVKLGGTTDEYHRPRFRYKKFAGHLIKFDKPAHQKRKMMKGKAHEVFLKSKDLSINDNSTAVLYEYCEQRPRVLSSFGMGNRLINYYRRKDTNEDEQLPKQDLGEYRMLLPEDRSPFSLFGTVDPGETVPTLHNEMYRAPVFKHNPRGSDFLVVRSTTGEQGSRWFMHKIDHLYVVGQQFPSVEVPGPHSRKVTNASKNRMKMLAFRMIRHSDTDNCQLSDITKHIADSTDTQNRQKLKEFLQYDRESGEKGMWRLKPGEILPDESAIRSMIKPEEVCLLDAMQLGIKELEDAGYDPRNASLDEDVQNNDAEGEEEDVDDDGSKVAKGAAKKQQEKQEETLADKMAPWKTTKAFIDACAQKAMLQLHGEGDPTGHGLGFSFIRTSMKGGYIEAVQGPLATSADAMEREKRANGGHAYNVKKQQAMYEEGIKEIWDKQKTTLSDGQEHEDKDVAVTEDEDDRFNVQSAMTPAQFAQFDDGTSQISGLTSASRQQKRAIRITRDVQMPDGSIQSRIEIVHDPVVISQYMKRRTEADLEMREYVHPPNSSQTVQQPRSRGAASRKTRRTYGVGTPGSRKDIMGLEFRAPAYVYLSTASIARALRVMPTMTVLQALELRRSLNDSRKTRPDDRLENSRRSCIRKQAQETPGLPVSTAIRSRLEQPASVPIVAKSAISRPTRSMTPPSDTIPYISPPPLVPFDWFGYTEVVKTKRGARKSDLQILMEKCDKEARKRADVKARVVKAAARQRDQEQRAAVRQAERDRRASETKRLQEERAAKAKRLQEERAAEVKRREDERASQKKIKEELQRRGREQKAREQQIARDRQELKRIQRARMMPKWRHGGYWS</sequence>
<feature type="compositionally biased region" description="Basic residues" evidence="4">
    <location>
        <begin position="1361"/>
        <end position="1377"/>
    </location>
</feature>
<dbReference type="CDD" id="cd22249">
    <property type="entry name" value="UDM1_RNF168_RNF169-like"/>
    <property type="match status" value="1"/>
</dbReference>
<gene>
    <name evidence="6" type="ORF">KAF25_001333</name>
</gene>
<feature type="compositionally biased region" description="Acidic residues" evidence="4">
    <location>
        <begin position="133"/>
        <end position="148"/>
    </location>
</feature>
<evidence type="ECO:0000313" key="7">
    <source>
        <dbReference type="Proteomes" id="UP000782241"/>
    </source>
</evidence>
<dbReference type="EMBL" id="JAGPUO010000004">
    <property type="protein sequence ID" value="KAG5663397.1"/>
    <property type="molecule type" value="Genomic_DNA"/>
</dbReference>
<dbReference type="GO" id="GO:0016251">
    <property type="term" value="F:RNA polymerase II general transcription initiation factor activity"/>
    <property type="evidence" value="ECO:0007669"/>
    <property type="project" value="InterPro"/>
</dbReference>
<dbReference type="Proteomes" id="UP000782241">
    <property type="component" value="Unassembled WGS sequence"/>
</dbReference>
<evidence type="ECO:0000256" key="1">
    <source>
        <dbReference type="ARBA" id="ARBA00004123"/>
    </source>
</evidence>
<feature type="coiled-coil region" evidence="3">
    <location>
        <begin position="365"/>
        <end position="392"/>
    </location>
</feature>
<feature type="compositionally biased region" description="Basic and acidic residues" evidence="4">
    <location>
        <begin position="864"/>
        <end position="873"/>
    </location>
</feature>
<feature type="non-terminal residue" evidence="6">
    <location>
        <position position="1"/>
    </location>
</feature>
<dbReference type="InterPro" id="IPR040240">
    <property type="entry name" value="TAF1"/>
</dbReference>
<keyword evidence="3" id="KW-0175">Coiled coil</keyword>
<accession>A0A9P7HED6</accession>
<protein>
    <recommendedName>
        <fullName evidence="5">Transcription initiation factor TFIID subunit 1 histone acetyltransferase domain-containing protein</fullName>
    </recommendedName>
</protein>
<feature type="compositionally biased region" description="Polar residues" evidence="4">
    <location>
        <begin position="1076"/>
        <end position="1086"/>
    </location>
</feature>
<evidence type="ECO:0000256" key="3">
    <source>
        <dbReference type="SAM" id="Coils"/>
    </source>
</evidence>
<feature type="domain" description="Transcription initiation factor TFIID subunit 1 histone acetyltransferase" evidence="5">
    <location>
        <begin position="490"/>
        <end position="973"/>
    </location>
</feature>
<feature type="compositionally biased region" description="Basic and acidic residues" evidence="4">
    <location>
        <begin position="1152"/>
        <end position="1166"/>
    </location>
</feature>
<dbReference type="PANTHER" id="PTHR13900">
    <property type="entry name" value="TRANSCRIPTION INITIATION FACTOR TFIID"/>
    <property type="match status" value="1"/>
</dbReference>
<evidence type="ECO:0000313" key="6">
    <source>
        <dbReference type="EMBL" id="KAG5663397.1"/>
    </source>
</evidence>
<evidence type="ECO:0000256" key="2">
    <source>
        <dbReference type="ARBA" id="ARBA00023242"/>
    </source>
</evidence>
<reference evidence="6" key="1">
    <citation type="submission" date="2021-04" db="EMBL/GenBank/DDBJ databases">
        <title>Draft genome of Fusarium avenaceum strain F156N33, isolated from an atmospheric sample in Virginia.</title>
        <authorList>
            <person name="Yang S."/>
            <person name="Vinatzer B.A."/>
            <person name="Coleman J."/>
        </authorList>
    </citation>
    <scope>NUCLEOTIDE SEQUENCE</scope>
    <source>
        <strain evidence="6">F156N33</strain>
    </source>
</reference>
<dbReference type="GO" id="GO:0051123">
    <property type="term" value="P:RNA polymerase II preinitiation complex assembly"/>
    <property type="evidence" value="ECO:0007669"/>
    <property type="project" value="TreeGrafter"/>
</dbReference>
<feature type="region of interest" description="Disordered" evidence="4">
    <location>
        <begin position="827"/>
        <end position="873"/>
    </location>
</feature>
<dbReference type="PANTHER" id="PTHR13900:SF0">
    <property type="entry name" value="TRANSCRIPTION INITIATION FACTOR TFIID SUBUNIT 1"/>
    <property type="match status" value="1"/>
</dbReference>
<feature type="region of interest" description="Disordered" evidence="4">
    <location>
        <begin position="1276"/>
        <end position="1377"/>
    </location>
</feature>
<evidence type="ECO:0000259" key="5">
    <source>
        <dbReference type="Pfam" id="PF12157"/>
    </source>
</evidence>
<comment type="subcellular location">
    <subcellularLocation>
        <location evidence="1">Nucleus</location>
    </subcellularLocation>
</comment>
<dbReference type="Pfam" id="PF12157">
    <property type="entry name" value="DUF3591"/>
    <property type="match status" value="1"/>
</dbReference>
<dbReference type="GO" id="GO:0004402">
    <property type="term" value="F:histone acetyltransferase activity"/>
    <property type="evidence" value="ECO:0007669"/>
    <property type="project" value="InterPro"/>
</dbReference>